<dbReference type="HOGENOM" id="CLU_017584_0_1_9"/>
<keyword evidence="2" id="KW-0663">Pyridoxal phosphate</keyword>
<proteinExistence type="inferred from homology"/>
<keyword evidence="3" id="KW-0805">Transcription regulation</keyword>
<dbReference type="PANTHER" id="PTHR46577:SF1">
    <property type="entry name" value="HTH-TYPE TRANSCRIPTIONAL REGULATORY PROTEIN GABR"/>
    <property type="match status" value="1"/>
</dbReference>
<reference evidence="7 8" key="1">
    <citation type="submission" date="2013-07" db="EMBL/GenBank/DDBJ databases">
        <authorList>
            <person name="Weinstock G."/>
            <person name="Sodergren E."/>
            <person name="Wylie T."/>
            <person name="Fulton L."/>
            <person name="Fulton R."/>
            <person name="Fronick C."/>
            <person name="O'Laughlin M."/>
            <person name="Godfrey J."/>
            <person name="Miner T."/>
            <person name="Herter B."/>
            <person name="Appelbaum E."/>
            <person name="Cordes M."/>
            <person name="Lek S."/>
            <person name="Wollam A."/>
            <person name="Pepin K.H."/>
            <person name="Palsikar V.B."/>
            <person name="Mitreva M."/>
            <person name="Wilson R.K."/>
        </authorList>
    </citation>
    <scope>NUCLEOTIDE SEQUENCE [LARGE SCALE GENOMIC DNA]</scope>
    <source>
        <strain evidence="7 8">ATCC 27760</strain>
    </source>
</reference>
<dbReference type="Proteomes" id="UP000016662">
    <property type="component" value="Unassembled WGS sequence"/>
</dbReference>
<dbReference type="SUPFAM" id="SSF53383">
    <property type="entry name" value="PLP-dependent transferases"/>
    <property type="match status" value="1"/>
</dbReference>
<dbReference type="InterPro" id="IPR036390">
    <property type="entry name" value="WH_DNA-bd_sf"/>
</dbReference>
<dbReference type="EMBL" id="AWVF01000369">
    <property type="protein sequence ID" value="ERJ89935.1"/>
    <property type="molecule type" value="Genomic_DNA"/>
</dbReference>
<dbReference type="InterPro" id="IPR004839">
    <property type="entry name" value="Aminotransferase_I/II_large"/>
</dbReference>
<dbReference type="CDD" id="cd07377">
    <property type="entry name" value="WHTH_GntR"/>
    <property type="match status" value="1"/>
</dbReference>
<dbReference type="CDD" id="cd00609">
    <property type="entry name" value="AAT_like"/>
    <property type="match status" value="1"/>
</dbReference>
<sequence length="473" mass="52885">MLTILLNPSNPEPLYQQICTAIREDIAQGVLHPDEKLPSRRALSTHLQTSIVTVQTAYEQLAAEGYLYSRPRAGYFVDPDAPLLAHMPKETAFPSSQPAKTDPDDRIVFSTSGVDLEQFPFATWAKLSRQVLSSKQEKLLQSPPAMGLYELRAAIAAHLRAFRDIHAAPEQILVGAGTEYLLGILVQLLGASRRYAVEEPGYSKGKRILRSNGASVIDVPMDQNGLQLAALQQSGASVAHVTPSHQFPTGIIMPVRRRAELLAWASAQTDRYLIEDDYDSELRFLGKPLPSLYSMDTSGHVIYMNTFARTLAPSLRIGYVVLPPPLAKQFEQDFSFYSSSVPCFEQYTLVHFLQEGYFERHLNRMKKTYRQRQKRLTELLRSHPLGAYLHICGEAAGLHLLLEVQLPCTEQELVQAAAAAHVVVYGLSDYYETPQAVPPTPQIVLGYACLSPEELEQGTMRLLDSWLPFLRKH</sequence>
<keyword evidence="8" id="KW-1185">Reference proteome</keyword>
<protein>
    <submittedName>
        <fullName evidence="7">Putative HTH-type transcriptional regulatory protein GabR</fullName>
    </submittedName>
</protein>
<accession>U2KCT3</accession>
<dbReference type="Pfam" id="PF00155">
    <property type="entry name" value="Aminotran_1_2"/>
    <property type="match status" value="1"/>
</dbReference>
<dbReference type="GO" id="GO:0003677">
    <property type="term" value="F:DNA binding"/>
    <property type="evidence" value="ECO:0007669"/>
    <property type="project" value="UniProtKB-KW"/>
</dbReference>
<evidence type="ECO:0000313" key="8">
    <source>
        <dbReference type="Proteomes" id="UP000016662"/>
    </source>
</evidence>
<dbReference type="PROSITE" id="PS50949">
    <property type="entry name" value="HTH_GNTR"/>
    <property type="match status" value="1"/>
</dbReference>
<evidence type="ECO:0000256" key="5">
    <source>
        <dbReference type="ARBA" id="ARBA00023163"/>
    </source>
</evidence>
<evidence type="ECO:0000256" key="2">
    <source>
        <dbReference type="ARBA" id="ARBA00022898"/>
    </source>
</evidence>
<name>U2KCT3_9FIRM</name>
<dbReference type="SMART" id="SM00345">
    <property type="entry name" value="HTH_GNTR"/>
    <property type="match status" value="1"/>
</dbReference>
<dbReference type="GO" id="GO:0030170">
    <property type="term" value="F:pyridoxal phosphate binding"/>
    <property type="evidence" value="ECO:0007669"/>
    <property type="project" value="InterPro"/>
</dbReference>
<dbReference type="GO" id="GO:0003700">
    <property type="term" value="F:DNA-binding transcription factor activity"/>
    <property type="evidence" value="ECO:0007669"/>
    <property type="project" value="InterPro"/>
</dbReference>
<dbReference type="eggNOG" id="COG1167">
    <property type="taxonomic scope" value="Bacteria"/>
</dbReference>
<evidence type="ECO:0000256" key="4">
    <source>
        <dbReference type="ARBA" id="ARBA00023125"/>
    </source>
</evidence>
<comment type="caution">
    <text evidence="7">The sequence shown here is derived from an EMBL/GenBank/DDBJ whole genome shotgun (WGS) entry which is preliminary data.</text>
</comment>
<dbReference type="RefSeq" id="WP_021681088.1">
    <property type="nucleotide sequence ID" value="NZ_KI260329.1"/>
</dbReference>
<dbReference type="SUPFAM" id="SSF46785">
    <property type="entry name" value="Winged helix' DNA-binding domain"/>
    <property type="match status" value="1"/>
</dbReference>
<evidence type="ECO:0000256" key="1">
    <source>
        <dbReference type="ARBA" id="ARBA00005384"/>
    </source>
</evidence>
<dbReference type="InterPro" id="IPR051446">
    <property type="entry name" value="HTH_trans_reg/aminotransferase"/>
</dbReference>
<dbReference type="Gene3D" id="3.40.640.10">
    <property type="entry name" value="Type I PLP-dependent aspartate aminotransferase-like (Major domain)"/>
    <property type="match status" value="1"/>
</dbReference>
<dbReference type="PATRIC" id="fig|411473.3.peg.2436"/>
<evidence type="ECO:0000313" key="7">
    <source>
        <dbReference type="EMBL" id="ERJ89935.1"/>
    </source>
</evidence>
<dbReference type="PANTHER" id="PTHR46577">
    <property type="entry name" value="HTH-TYPE TRANSCRIPTIONAL REGULATORY PROTEIN GABR"/>
    <property type="match status" value="1"/>
</dbReference>
<organism evidence="7 8">
    <name type="scientific">Ruminococcus callidus ATCC 27760</name>
    <dbReference type="NCBI Taxonomy" id="411473"/>
    <lineage>
        <taxon>Bacteria</taxon>
        <taxon>Bacillati</taxon>
        <taxon>Bacillota</taxon>
        <taxon>Clostridia</taxon>
        <taxon>Eubacteriales</taxon>
        <taxon>Oscillospiraceae</taxon>
        <taxon>Ruminococcus</taxon>
    </lineage>
</organism>
<dbReference type="Gene3D" id="1.10.10.10">
    <property type="entry name" value="Winged helix-like DNA-binding domain superfamily/Winged helix DNA-binding domain"/>
    <property type="match status" value="1"/>
</dbReference>
<dbReference type="InterPro" id="IPR036388">
    <property type="entry name" value="WH-like_DNA-bd_sf"/>
</dbReference>
<keyword evidence="4" id="KW-0238">DNA-binding</keyword>
<dbReference type="InterPro" id="IPR000524">
    <property type="entry name" value="Tscrpt_reg_HTH_GntR"/>
</dbReference>
<dbReference type="STRING" id="411473.RUMCAL_02901"/>
<gene>
    <name evidence="7" type="ORF">RUMCAL_02901</name>
</gene>
<evidence type="ECO:0000259" key="6">
    <source>
        <dbReference type="PROSITE" id="PS50949"/>
    </source>
</evidence>
<dbReference type="OrthoDB" id="9808770at2"/>
<keyword evidence="5" id="KW-0804">Transcription</keyword>
<dbReference type="InterPro" id="IPR015421">
    <property type="entry name" value="PyrdxlP-dep_Trfase_major"/>
</dbReference>
<dbReference type="Pfam" id="PF00392">
    <property type="entry name" value="GntR"/>
    <property type="match status" value="1"/>
</dbReference>
<dbReference type="AlphaFoldDB" id="U2KCT3"/>
<comment type="similarity">
    <text evidence="1">In the C-terminal section; belongs to the class-I pyridoxal-phosphate-dependent aminotransferase family.</text>
</comment>
<dbReference type="InterPro" id="IPR015424">
    <property type="entry name" value="PyrdxlP-dep_Trfase"/>
</dbReference>
<feature type="domain" description="HTH gntR-type" evidence="6">
    <location>
        <begin position="12"/>
        <end position="80"/>
    </location>
</feature>
<evidence type="ECO:0000256" key="3">
    <source>
        <dbReference type="ARBA" id="ARBA00023015"/>
    </source>
</evidence>